<dbReference type="OrthoDB" id="582199at2"/>
<feature type="domain" description="HTH marR-type" evidence="5">
    <location>
        <begin position="3"/>
        <end position="137"/>
    </location>
</feature>
<dbReference type="AlphaFoldDB" id="A0A4Q2TZW2"/>
<evidence type="ECO:0000256" key="1">
    <source>
        <dbReference type="ARBA" id="ARBA00023015"/>
    </source>
</evidence>
<reference evidence="6 7" key="2">
    <citation type="submission" date="2019-02" db="EMBL/GenBank/DDBJ databases">
        <title>'Lichenibacterium ramalinii' gen. nov. sp. nov., 'Lichenibacterium minor' gen. nov. sp. nov.</title>
        <authorList>
            <person name="Pankratov T."/>
        </authorList>
    </citation>
    <scope>NUCLEOTIDE SEQUENCE [LARGE SCALE GENOMIC DNA]</scope>
    <source>
        <strain evidence="6 7">RmlP026</strain>
    </source>
</reference>
<dbReference type="InterPro" id="IPR036390">
    <property type="entry name" value="WH_DNA-bd_sf"/>
</dbReference>
<dbReference type="GO" id="GO:0003700">
    <property type="term" value="F:DNA-binding transcription factor activity"/>
    <property type="evidence" value="ECO:0007669"/>
    <property type="project" value="InterPro"/>
</dbReference>
<keyword evidence="3" id="KW-0804">Transcription</keyword>
<sequence>MKENEIDSLADDLRRSVGDFVRAIRQGSGTTRSAQSETLDVLDRLGAMNVATLAEMRAVTHQTMRLVVAQLESSGFVTQEADPSDRRSRRVSLSAAGRDALARERTGRTSRIADEIRSKLSPTECDLLHNATMIIARLAAPKP</sequence>
<dbReference type="Gene3D" id="1.10.287.100">
    <property type="match status" value="1"/>
</dbReference>
<dbReference type="PANTHER" id="PTHR39515:SF2">
    <property type="entry name" value="HTH-TYPE TRANSCRIPTIONAL REGULATOR RV0880"/>
    <property type="match status" value="1"/>
</dbReference>
<comment type="caution">
    <text evidence="6">The sequence shown here is derived from an EMBL/GenBank/DDBJ whole genome shotgun (WGS) entry which is preliminary data.</text>
</comment>
<dbReference type="EMBL" id="QYBB01000043">
    <property type="protein sequence ID" value="RYC29693.1"/>
    <property type="molecule type" value="Genomic_DNA"/>
</dbReference>
<dbReference type="SMART" id="SM00347">
    <property type="entry name" value="HTH_MARR"/>
    <property type="match status" value="1"/>
</dbReference>
<organism evidence="6 7">
    <name type="scientific">Lichenibacterium minor</name>
    <dbReference type="NCBI Taxonomy" id="2316528"/>
    <lineage>
        <taxon>Bacteria</taxon>
        <taxon>Pseudomonadati</taxon>
        <taxon>Pseudomonadota</taxon>
        <taxon>Alphaproteobacteria</taxon>
        <taxon>Hyphomicrobiales</taxon>
        <taxon>Lichenihabitantaceae</taxon>
        <taxon>Lichenibacterium</taxon>
    </lineage>
</organism>
<dbReference type="InterPro" id="IPR023187">
    <property type="entry name" value="Tscrpt_reg_MarR-type_CS"/>
</dbReference>
<dbReference type="InterPro" id="IPR036388">
    <property type="entry name" value="WH-like_DNA-bd_sf"/>
</dbReference>
<evidence type="ECO:0000313" key="6">
    <source>
        <dbReference type="EMBL" id="RYC29693.1"/>
    </source>
</evidence>
<evidence type="ECO:0000313" key="7">
    <source>
        <dbReference type="Proteomes" id="UP000290759"/>
    </source>
</evidence>
<dbReference type="Gene3D" id="1.10.10.10">
    <property type="entry name" value="Winged helix-like DNA-binding domain superfamily/Winged helix DNA-binding domain"/>
    <property type="match status" value="1"/>
</dbReference>
<gene>
    <name evidence="6" type="ORF">D3273_22730</name>
</gene>
<keyword evidence="7" id="KW-1185">Reference proteome</keyword>
<dbReference type="PANTHER" id="PTHR39515">
    <property type="entry name" value="CONSERVED PROTEIN"/>
    <property type="match status" value="1"/>
</dbReference>
<dbReference type="InterPro" id="IPR000835">
    <property type="entry name" value="HTH_MarR-typ"/>
</dbReference>
<dbReference type="RefSeq" id="WP_129229184.1">
    <property type="nucleotide sequence ID" value="NZ_QYBB01000043.1"/>
</dbReference>
<keyword evidence="1" id="KW-0805">Transcription regulation</keyword>
<reference evidence="6 7" key="1">
    <citation type="submission" date="2018-12" db="EMBL/GenBank/DDBJ databases">
        <authorList>
            <person name="Grouzdev D.S."/>
            <person name="Krutkina M.S."/>
        </authorList>
    </citation>
    <scope>NUCLEOTIDE SEQUENCE [LARGE SCALE GENOMIC DNA]</scope>
    <source>
        <strain evidence="6 7">RmlP026</strain>
    </source>
</reference>
<dbReference type="GO" id="GO:0003677">
    <property type="term" value="F:DNA binding"/>
    <property type="evidence" value="ECO:0007669"/>
    <property type="project" value="UniProtKB-KW"/>
</dbReference>
<evidence type="ECO:0000259" key="5">
    <source>
        <dbReference type="PROSITE" id="PS50995"/>
    </source>
</evidence>
<feature type="region of interest" description="Disordered" evidence="4">
    <location>
        <begin position="77"/>
        <end position="107"/>
    </location>
</feature>
<dbReference type="Proteomes" id="UP000290759">
    <property type="component" value="Unassembled WGS sequence"/>
</dbReference>
<dbReference type="PROSITE" id="PS50995">
    <property type="entry name" value="HTH_MARR_2"/>
    <property type="match status" value="1"/>
</dbReference>
<dbReference type="SUPFAM" id="SSF46785">
    <property type="entry name" value="Winged helix' DNA-binding domain"/>
    <property type="match status" value="1"/>
</dbReference>
<keyword evidence="2" id="KW-0238">DNA-binding</keyword>
<evidence type="ECO:0000256" key="2">
    <source>
        <dbReference type="ARBA" id="ARBA00023125"/>
    </source>
</evidence>
<name>A0A4Q2TZW2_9HYPH</name>
<dbReference type="InterPro" id="IPR052526">
    <property type="entry name" value="HTH-type_Bedaq_tolerance"/>
</dbReference>
<dbReference type="Pfam" id="PF01047">
    <property type="entry name" value="MarR"/>
    <property type="match status" value="1"/>
</dbReference>
<proteinExistence type="predicted"/>
<protein>
    <submittedName>
        <fullName evidence="6">MarR family transcriptional regulator</fullName>
    </submittedName>
</protein>
<evidence type="ECO:0000256" key="3">
    <source>
        <dbReference type="ARBA" id="ARBA00023163"/>
    </source>
</evidence>
<dbReference type="PROSITE" id="PS01117">
    <property type="entry name" value="HTH_MARR_1"/>
    <property type="match status" value="1"/>
</dbReference>
<accession>A0A4Q2TZW2</accession>
<evidence type="ECO:0000256" key="4">
    <source>
        <dbReference type="SAM" id="MobiDB-lite"/>
    </source>
</evidence>